<dbReference type="PATRIC" id="fig|742733.3.peg.1356"/>
<reference evidence="6 7" key="1">
    <citation type="submission" date="2011-08" db="EMBL/GenBank/DDBJ databases">
        <title>The Genome Sequence of Clostridium citroniae WAL-17108.</title>
        <authorList>
            <consortium name="The Broad Institute Genome Sequencing Platform"/>
            <person name="Earl A."/>
            <person name="Ward D."/>
            <person name="Feldgarden M."/>
            <person name="Gevers D."/>
            <person name="Finegold S.M."/>
            <person name="Summanen P.H."/>
            <person name="Molitoris D.R."/>
            <person name="Vaisanen M.L."/>
            <person name="Daigneault M."/>
            <person name="Allen-Vercoe E."/>
            <person name="Young S.K."/>
            <person name="Zeng Q."/>
            <person name="Gargeya S."/>
            <person name="Fitzgerald M."/>
            <person name="Haas B."/>
            <person name="Abouelleil A."/>
            <person name="Alvarado L."/>
            <person name="Arachchi H.M."/>
            <person name="Berlin A."/>
            <person name="Brown A."/>
            <person name="Chapman S.B."/>
            <person name="Chen Z."/>
            <person name="Dunbar C."/>
            <person name="Freedman E."/>
            <person name="Gearin G."/>
            <person name="Gellesch M."/>
            <person name="Goldberg J."/>
            <person name="Griggs A."/>
            <person name="Gujja S."/>
            <person name="Heiman D."/>
            <person name="Howarth C."/>
            <person name="Larson L."/>
            <person name="Lui A."/>
            <person name="MacDonald P.J.P."/>
            <person name="Montmayeur A."/>
            <person name="Murphy C."/>
            <person name="Neiman D."/>
            <person name="Pearson M."/>
            <person name="Priest M."/>
            <person name="Roberts A."/>
            <person name="Saif S."/>
            <person name="Shea T."/>
            <person name="Shenoy N."/>
            <person name="Sisk P."/>
            <person name="Stolte C."/>
            <person name="Sykes S."/>
            <person name="Wortman J."/>
            <person name="Nusbaum C."/>
            <person name="Birren B."/>
        </authorList>
    </citation>
    <scope>NUCLEOTIDE SEQUENCE [LARGE SCALE GENOMIC DNA]</scope>
    <source>
        <strain evidence="6 7">WAL-17108</strain>
    </source>
</reference>
<evidence type="ECO:0000256" key="4">
    <source>
        <dbReference type="RuleBase" id="RU004504"/>
    </source>
</evidence>
<dbReference type="GO" id="GO:0003824">
    <property type="term" value="F:catalytic activity"/>
    <property type="evidence" value="ECO:0007669"/>
    <property type="project" value="UniProtKB-ARBA"/>
</dbReference>
<evidence type="ECO:0000313" key="6">
    <source>
        <dbReference type="EMBL" id="EHE99823.1"/>
    </source>
</evidence>
<comment type="caution">
    <text evidence="6">The sequence shown here is derived from an EMBL/GenBank/DDBJ whole genome shotgun (WGS) entry which is preliminary data.</text>
</comment>
<dbReference type="SUPFAM" id="SSF53383">
    <property type="entry name" value="PLP-dependent transferases"/>
    <property type="match status" value="1"/>
</dbReference>
<dbReference type="eggNOG" id="COG0520">
    <property type="taxonomic scope" value="Bacteria"/>
</dbReference>
<evidence type="ECO:0000313" key="7">
    <source>
        <dbReference type="Proteomes" id="UP000003763"/>
    </source>
</evidence>
<dbReference type="InterPro" id="IPR015422">
    <property type="entry name" value="PyrdxlP-dep_Trfase_small"/>
</dbReference>
<dbReference type="InterPro" id="IPR015424">
    <property type="entry name" value="PyrdxlP-dep_Trfase"/>
</dbReference>
<gene>
    <name evidence="6" type="ORF">HMPREF9469_01320</name>
</gene>
<evidence type="ECO:0000256" key="1">
    <source>
        <dbReference type="ARBA" id="ARBA00001933"/>
    </source>
</evidence>
<dbReference type="Pfam" id="PF00266">
    <property type="entry name" value="Aminotran_5"/>
    <property type="match status" value="1"/>
</dbReference>
<dbReference type="AlphaFoldDB" id="G5HFF8"/>
<dbReference type="Gene3D" id="3.40.640.10">
    <property type="entry name" value="Type I PLP-dependent aspartate aminotransferase-like (Major domain)"/>
    <property type="match status" value="1"/>
</dbReference>
<dbReference type="Gene3D" id="3.90.1150.10">
    <property type="entry name" value="Aspartate Aminotransferase, domain 1"/>
    <property type="match status" value="1"/>
</dbReference>
<evidence type="ECO:0000256" key="2">
    <source>
        <dbReference type="ARBA" id="ARBA00022898"/>
    </source>
</evidence>
<dbReference type="EMBL" id="ADLJ01000009">
    <property type="protein sequence ID" value="EHE99823.1"/>
    <property type="molecule type" value="Genomic_DNA"/>
</dbReference>
<dbReference type="InterPro" id="IPR000192">
    <property type="entry name" value="Aminotrans_V_dom"/>
</dbReference>
<dbReference type="InterPro" id="IPR015421">
    <property type="entry name" value="PyrdxlP-dep_Trfase_major"/>
</dbReference>
<dbReference type="RefSeq" id="WP_007860292.1">
    <property type="nucleotide sequence ID" value="NZ_JH376420.1"/>
</dbReference>
<name>G5HFF8_9FIRM</name>
<proteinExistence type="inferred from homology"/>
<accession>G5HFF8</accession>
<organism evidence="6 7">
    <name type="scientific">[Clostridium] citroniae WAL-17108</name>
    <dbReference type="NCBI Taxonomy" id="742733"/>
    <lineage>
        <taxon>Bacteria</taxon>
        <taxon>Bacillati</taxon>
        <taxon>Bacillota</taxon>
        <taxon>Clostridia</taxon>
        <taxon>Lachnospirales</taxon>
        <taxon>Lachnospiraceae</taxon>
        <taxon>Enterocloster</taxon>
    </lineage>
</organism>
<evidence type="ECO:0000256" key="3">
    <source>
        <dbReference type="RuleBase" id="RU004075"/>
    </source>
</evidence>
<dbReference type="PANTHER" id="PTHR43586">
    <property type="entry name" value="CYSTEINE DESULFURASE"/>
    <property type="match status" value="1"/>
</dbReference>
<comment type="similarity">
    <text evidence="3">Belongs to the class-V pyridoxal-phosphate-dependent aminotransferase family.</text>
</comment>
<dbReference type="Proteomes" id="UP000003763">
    <property type="component" value="Unassembled WGS sequence"/>
</dbReference>
<feature type="domain" description="Aminotransferase class V" evidence="5">
    <location>
        <begin position="2"/>
        <end position="369"/>
    </location>
</feature>
<dbReference type="PROSITE" id="PS00595">
    <property type="entry name" value="AA_TRANSFER_CLASS_5"/>
    <property type="match status" value="1"/>
</dbReference>
<dbReference type="NCBIfam" id="TIGR01977">
    <property type="entry name" value="am_tr_V_EF2568"/>
    <property type="match status" value="1"/>
</dbReference>
<sequence length="378" mass="41004">MIYLDNAATSYYRPDTVAEAVAQAIRTMGNCSRGAYEAALTSARAVYGTRALVSELFHGEGPEQVAFTANSTESLNIAIKGVLEPGDRVVATVLDHNSVLRPLYEMERQGAELVIVGCTDEKDRGCLDYGAMEAAIRPGTKAVVCTHASNLTGNLVDIRRIGGWCRKAGALFIVDASQTAGVFPIDMERDMIDILCFTGHKGLMGPQGTGGMCVRKGVGIRPLLSGGSGIKTYSRTHPDSMPTALEAGTLNAHGLAGLRASLTYIREQGVDEIREKEIALMRRFYDQVKTIPGVRIYGDFEQEQRAAVVALNLGDEDSGEVSDYLAQEHEIYTRSGGHCAPLMHETLGTREQGAVRFSFSHFNREEEVDMACLALRAY</sequence>
<comment type="cofactor">
    <cofactor evidence="1 4">
        <name>pyridoxal 5'-phosphate</name>
        <dbReference type="ChEBI" id="CHEBI:597326"/>
    </cofactor>
</comment>
<keyword evidence="2" id="KW-0663">Pyridoxal phosphate</keyword>
<evidence type="ECO:0000259" key="5">
    <source>
        <dbReference type="Pfam" id="PF00266"/>
    </source>
</evidence>
<dbReference type="PANTHER" id="PTHR43586:SF4">
    <property type="entry name" value="ISOPENICILLIN N EPIMERASE"/>
    <property type="match status" value="1"/>
</dbReference>
<protein>
    <recommendedName>
        <fullName evidence="5">Aminotransferase class V domain-containing protein</fullName>
    </recommendedName>
</protein>
<dbReference type="HOGENOM" id="CLU_003433_2_4_9"/>
<dbReference type="InterPro" id="IPR020578">
    <property type="entry name" value="Aminotrans_V_PyrdxlP_BS"/>
</dbReference>
<dbReference type="InterPro" id="IPR010969">
    <property type="entry name" value="Cys_dSase-rel_unknwn_funct"/>
</dbReference>